<evidence type="ECO:0000313" key="1">
    <source>
        <dbReference type="EMBL" id="KAI9904785.1"/>
    </source>
</evidence>
<evidence type="ECO:0000313" key="2">
    <source>
        <dbReference type="Proteomes" id="UP001163324"/>
    </source>
</evidence>
<dbReference type="EMBL" id="CM047940">
    <property type="protein sequence ID" value="KAI9904785.1"/>
    <property type="molecule type" value="Genomic_DNA"/>
</dbReference>
<sequence length="601" mass="67575">MPRSSFSHNPLLKVSRPVSACSRCRGAKVKCDGKLPACSACEKAGRESECSAANDQFARGKERSYVAALELRVEKLERRLQYAKTRKASLGFQEPDLSALADVDRRDSMAVIRAAIHRKAARTREDSDVNSLISDLGFLSVNANARDFEPSASNMTFARLVLAATNIESLPDATEFELPPRHIAVALVQTYITNIYTLYPCLSETYLHSILDDIYRQDERVIKHSDYFSFFLILGIGSTAQSQGPHDEAYGNGLRFVSKAMEYADRALAPGFVTQIQSLLLLTQYSLLNPAHFDSWHLIGFTTRAINDLGLHQDPPVNSVPDKNILDMRRKMFWCAYSLDRAVSMVHARTFSFTDSSINVTFPAPSTKDTTTQHPISGPQSSDPALLLFSLRRAQSCWYQELYQSHSKPPDQTRMIWKMCHDMREWGETLPSTLSLPIRQMFDQELRYSYVYCIASSNNMGMTDYQRLLMFEYCLAYLDNMHGIATHNGGLNSAFYTFMDALKVYFMASQLVGVLWEIEDLIVSGHRIPVPPTQPGDVPPPPIPRRPVMPGMPPENNVHRSLGCLERVAQTLTKFGERWNGSALLVEGFNGAAQRNEVGRR</sequence>
<proteinExistence type="predicted"/>
<protein>
    <submittedName>
        <fullName evidence="1">Uncharacterized protein</fullName>
    </submittedName>
</protein>
<dbReference type="Proteomes" id="UP001163324">
    <property type="component" value="Chromosome 1"/>
</dbReference>
<name>A0ACC0VG15_9HYPO</name>
<accession>A0ACC0VG15</accession>
<reference evidence="1" key="1">
    <citation type="submission" date="2022-10" db="EMBL/GenBank/DDBJ databases">
        <title>Complete Genome of Trichothecium roseum strain YXFP-22015, a Plant Pathogen Isolated from Citrus.</title>
        <authorList>
            <person name="Wang Y."/>
            <person name="Zhu L."/>
        </authorList>
    </citation>
    <scope>NUCLEOTIDE SEQUENCE</scope>
    <source>
        <strain evidence="1">YXFP-22015</strain>
    </source>
</reference>
<keyword evidence="2" id="KW-1185">Reference proteome</keyword>
<organism evidence="1 2">
    <name type="scientific">Trichothecium roseum</name>
    <dbReference type="NCBI Taxonomy" id="47278"/>
    <lineage>
        <taxon>Eukaryota</taxon>
        <taxon>Fungi</taxon>
        <taxon>Dikarya</taxon>
        <taxon>Ascomycota</taxon>
        <taxon>Pezizomycotina</taxon>
        <taxon>Sordariomycetes</taxon>
        <taxon>Hypocreomycetidae</taxon>
        <taxon>Hypocreales</taxon>
        <taxon>Hypocreales incertae sedis</taxon>
        <taxon>Trichothecium</taxon>
    </lineage>
</organism>
<comment type="caution">
    <text evidence="1">The sequence shown here is derived from an EMBL/GenBank/DDBJ whole genome shotgun (WGS) entry which is preliminary data.</text>
</comment>
<gene>
    <name evidence="1" type="ORF">N3K66_001314</name>
</gene>